<comment type="caution">
    <text evidence="1">The sequence shown here is derived from an EMBL/GenBank/DDBJ whole genome shotgun (WGS) entry which is preliminary data.</text>
</comment>
<evidence type="ECO:0000313" key="2">
    <source>
        <dbReference type="Proteomes" id="UP000019184"/>
    </source>
</evidence>
<dbReference type="AlphaFoldDB" id="A0A7U7G7Z1"/>
<dbReference type="Proteomes" id="UP000019184">
    <property type="component" value="Unassembled WGS sequence"/>
</dbReference>
<proteinExistence type="predicted"/>
<reference evidence="1 2" key="1">
    <citation type="journal article" date="2014" name="ISME J.">
        <title>Candidatus Competibacter-lineage genomes retrieved from metagenomes reveal functional metabolic diversity.</title>
        <authorList>
            <person name="McIlroy S.J."/>
            <person name="Albertsen M."/>
            <person name="Andresen E.K."/>
            <person name="Saunders A.M."/>
            <person name="Kristiansen R."/>
            <person name="Stokholm-Bjerregaard M."/>
            <person name="Nielsen K.L."/>
            <person name="Nielsen P.H."/>
        </authorList>
    </citation>
    <scope>NUCLEOTIDE SEQUENCE [LARGE SCALE GENOMIC DNA]</scope>
    <source>
        <strain evidence="1 2">Run_B_J11</strain>
    </source>
</reference>
<dbReference type="EMBL" id="CBTK010000010">
    <property type="protein sequence ID" value="CDH43156.1"/>
    <property type="molecule type" value="Genomic_DNA"/>
</dbReference>
<keyword evidence="2" id="KW-1185">Reference proteome</keyword>
<accession>A0A7U7G7Z1</accession>
<gene>
    <name evidence="1" type="ORF">BN874_1070014</name>
</gene>
<protein>
    <submittedName>
        <fullName evidence="1">Uncharacterized protein</fullName>
    </submittedName>
</protein>
<sequence>MGHGGDFQDTKQVKEDRCNDENRYASVDPAIILSRGAQFWDVTNYRACPVEGAAKI</sequence>
<name>A0A7U7G7Z1_9GAMM</name>
<organism evidence="1 2">
    <name type="scientific">Candidatus Contendobacter odensis Run_B_J11</name>
    <dbReference type="NCBI Taxonomy" id="1400861"/>
    <lineage>
        <taxon>Bacteria</taxon>
        <taxon>Pseudomonadati</taxon>
        <taxon>Pseudomonadota</taxon>
        <taxon>Gammaproteobacteria</taxon>
        <taxon>Candidatus Competibacteraceae</taxon>
        <taxon>Candidatus Contendibacter</taxon>
    </lineage>
</organism>
<evidence type="ECO:0000313" key="1">
    <source>
        <dbReference type="EMBL" id="CDH43156.1"/>
    </source>
</evidence>